<protein>
    <submittedName>
        <fullName evidence="9">Transforming growth factor beta like domain-containing protein</fullName>
    </submittedName>
</protein>
<evidence type="ECO:0000313" key="9">
    <source>
        <dbReference type="EMBL" id="KAI1726118.1"/>
    </source>
</evidence>
<accession>A0AAD4NFI1</accession>
<dbReference type="Pfam" id="PF00019">
    <property type="entry name" value="TGF_beta"/>
    <property type="match status" value="1"/>
</dbReference>
<dbReference type="InterPro" id="IPR017948">
    <property type="entry name" value="TGFb_CS"/>
</dbReference>
<dbReference type="Proteomes" id="UP001201812">
    <property type="component" value="Unassembled WGS sequence"/>
</dbReference>
<evidence type="ECO:0000256" key="7">
    <source>
        <dbReference type="SAM" id="MobiDB-lite"/>
    </source>
</evidence>
<dbReference type="PANTHER" id="PTHR11848:SF303">
    <property type="entry name" value="DAUER LARVA DEVELOPMENT REGULATORY GROWTH FACTOR DAF-7"/>
    <property type="match status" value="1"/>
</dbReference>
<dbReference type="GO" id="GO:0005125">
    <property type="term" value="F:cytokine activity"/>
    <property type="evidence" value="ECO:0007669"/>
    <property type="project" value="TreeGrafter"/>
</dbReference>
<dbReference type="CDD" id="cd19378">
    <property type="entry name" value="TGF_beta_DAF7"/>
    <property type="match status" value="1"/>
</dbReference>
<dbReference type="Gene3D" id="2.60.120.970">
    <property type="match status" value="1"/>
</dbReference>
<evidence type="ECO:0000256" key="5">
    <source>
        <dbReference type="ARBA" id="ARBA00023157"/>
    </source>
</evidence>
<sequence length="431" mass="49141">MVFLLSKTHVFLTSSQPSSSDVREITSQECDVAVDKVRRPARSTMHSERHSRLTFVSLAVCVIYALALLDVESTTASETVQKRCASCSMTTFEEYKDFRQKQILAELLKKLELPAKPNVTSIREGRENAHRRVRKSTRSMRQSDYGSDEDMEREYYPALYEVDPDVSPQTSYIIAEEAPSWYNQEGEIAVFNFSPNLHKKYVNKAVLNVFLRRPEEYRFLRIPIRVEVYERFPNGTLGEKVASKHDNIQADHFETQVAVHLDELDVQRWLQRGNTVSGGSSIGLYVQAIHDNENLVYYPGDGFRDVMFLELELYDNGGRQRRSNPHVCRQGANNNQSSCCLYDLVIDFEKVGWEFVIAPKRYNAYICNGECSAMQIGGSARGSIAQAAHLDYYQCCHPKEYAGITVVYVTEKNEIWVKEVPGMVAKKCGCA</sequence>
<evidence type="ECO:0000256" key="4">
    <source>
        <dbReference type="ARBA" id="ARBA00023030"/>
    </source>
</evidence>
<keyword evidence="10" id="KW-1185">Reference proteome</keyword>
<feature type="region of interest" description="Disordered" evidence="7">
    <location>
        <begin position="125"/>
        <end position="147"/>
    </location>
</feature>
<dbReference type="InterPro" id="IPR029034">
    <property type="entry name" value="Cystine-knot_cytokine"/>
</dbReference>
<reference evidence="9" key="1">
    <citation type="submission" date="2022-01" db="EMBL/GenBank/DDBJ databases">
        <title>Genome Sequence Resource for Two Populations of Ditylenchus destructor, the Migratory Endoparasitic Phytonematode.</title>
        <authorList>
            <person name="Zhang H."/>
            <person name="Lin R."/>
            <person name="Xie B."/>
        </authorList>
    </citation>
    <scope>NUCLEOTIDE SEQUENCE</scope>
    <source>
        <strain evidence="9">BazhouSP</strain>
    </source>
</reference>
<comment type="subcellular location">
    <subcellularLocation>
        <location evidence="1">Secreted</location>
    </subcellularLocation>
</comment>
<dbReference type="InterPro" id="IPR001839">
    <property type="entry name" value="TGF-b_C"/>
</dbReference>
<evidence type="ECO:0000313" key="10">
    <source>
        <dbReference type="Proteomes" id="UP001201812"/>
    </source>
</evidence>
<evidence type="ECO:0000256" key="1">
    <source>
        <dbReference type="ARBA" id="ARBA00004613"/>
    </source>
</evidence>
<dbReference type="PROSITE" id="PS00250">
    <property type="entry name" value="TGF_BETA_1"/>
    <property type="match status" value="1"/>
</dbReference>
<dbReference type="PROSITE" id="PS51362">
    <property type="entry name" value="TGF_BETA_2"/>
    <property type="match status" value="1"/>
</dbReference>
<evidence type="ECO:0000256" key="3">
    <source>
        <dbReference type="ARBA" id="ARBA00022525"/>
    </source>
</evidence>
<dbReference type="Gene3D" id="2.10.90.10">
    <property type="entry name" value="Cystine-knot cytokines"/>
    <property type="match status" value="1"/>
</dbReference>
<name>A0AAD4NFI1_9BILA</name>
<keyword evidence="5" id="KW-1015">Disulfide bond</keyword>
<dbReference type="InterPro" id="IPR015615">
    <property type="entry name" value="TGF-beta-rel"/>
</dbReference>
<dbReference type="EMBL" id="JAKKPZ010000002">
    <property type="protein sequence ID" value="KAI1726118.1"/>
    <property type="molecule type" value="Genomic_DNA"/>
</dbReference>
<dbReference type="PANTHER" id="PTHR11848">
    <property type="entry name" value="TGF-BETA FAMILY"/>
    <property type="match status" value="1"/>
</dbReference>
<comment type="caution">
    <text evidence="9">The sequence shown here is derived from an EMBL/GenBank/DDBJ whole genome shotgun (WGS) entry which is preliminary data.</text>
</comment>
<gene>
    <name evidence="9" type="ORF">DdX_02813</name>
</gene>
<evidence type="ECO:0000259" key="8">
    <source>
        <dbReference type="PROSITE" id="PS51362"/>
    </source>
</evidence>
<evidence type="ECO:0000256" key="2">
    <source>
        <dbReference type="ARBA" id="ARBA00006656"/>
    </source>
</evidence>
<keyword evidence="3" id="KW-0964">Secreted</keyword>
<feature type="domain" description="TGF-beta family profile" evidence="8">
    <location>
        <begin position="319"/>
        <end position="431"/>
    </location>
</feature>
<dbReference type="SUPFAM" id="SSF57501">
    <property type="entry name" value="Cystine-knot cytokines"/>
    <property type="match status" value="1"/>
</dbReference>
<comment type="similarity">
    <text evidence="2 6">Belongs to the TGF-beta family.</text>
</comment>
<proteinExistence type="inferred from homology"/>
<dbReference type="AlphaFoldDB" id="A0AAD4NFI1"/>
<dbReference type="GO" id="GO:0008083">
    <property type="term" value="F:growth factor activity"/>
    <property type="evidence" value="ECO:0007669"/>
    <property type="project" value="UniProtKB-KW"/>
</dbReference>
<dbReference type="SMART" id="SM00204">
    <property type="entry name" value="TGFB"/>
    <property type="match status" value="1"/>
</dbReference>
<dbReference type="GO" id="GO:0005615">
    <property type="term" value="C:extracellular space"/>
    <property type="evidence" value="ECO:0007669"/>
    <property type="project" value="TreeGrafter"/>
</dbReference>
<organism evidence="9 10">
    <name type="scientific">Ditylenchus destructor</name>
    <dbReference type="NCBI Taxonomy" id="166010"/>
    <lineage>
        <taxon>Eukaryota</taxon>
        <taxon>Metazoa</taxon>
        <taxon>Ecdysozoa</taxon>
        <taxon>Nematoda</taxon>
        <taxon>Chromadorea</taxon>
        <taxon>Rhabditida</taxon>
        <taxon>Tylenchina</taxon>
        <taxon>Tylenchomorpha</taxon>
        <taxon>Sphaerularioidea</taxon>
        <taxon>Anguinidae</taxon>
        <taxon>Anguininae</taxon>
        <taxon>Ditylenchus</taxon>
    </lineage>
</organism>
<keyword evidence="4 6" id="KW-0339">Growth factor</keyword>
<evidence type="ECO:0000256" key="6">
    <source>
        <dbReference type="RuleBase" id="RU000354"/>
    </source>
</evidence>